<reference evidence="2 3" key="1">
    <citation type="submission" date="2017-12" db="EMBL/GenBank/DDBJ databases">
        <title>Sequencing, de novo assembly and annotation of complete genome of a new Thraustochytrid species, strain FCC1311.</title>
        <authorList>
            <person name="Sedici K."/>
            <person name="Godart F."/>
            <person name="Aiese Cigliano R."/>
            <person name="Sanseverino W."/>
            <person name="Barakat M."/>
            <person name="Ortet P."/>
            <person name="Marechal E."/>
            <person name="Cagnac O."/>
            <person name="Amato A."/>
        </authorList>
    </citation>
    <scope>NUCLEOTIDE SEQUENCE [LARGE SCALE GENOMIC DNA]</scope>
</reference>
<dbReference type="AlphaFoldDB" id="A0A2R5GK64"/>
<feature type="compositionally biased region" description="Low complexity" evidence="1">
    <location>
        <begin position="422"/>
        <end position="432"/>
    </location>
</feature>
<proteinExistence type="predicted"/>
<comment type="caution">
    <text evidence="2">The sequence shown here is derived from an EMBL/GenBank/DDBJ whole genome shotgun (WGS) entry which is preliminary data.</text>
</comment>
<organism evidence="2 3">
    <name type="scientific">Hondaea fermentalgiana</name>
    <dbReference type="NCBI Taxonomy" id="2315210"/>
    <lineage>
        <taxon>Eukaryota</taxon>
        <taxon>Sar</taxon>
        <taxon>Stramenopiles</taxon>
        <taxon>Bigyra</taxon>
        <taxon>Labyrinthulomycetes</taxon>
        <taxon>Thraustochytrida</taxon>
        <taxon>Thraustochytriidae</taxon>
        <taxon>Hondaea</taxon>
    </lineage>
</organism>
<dbReference type="Proteomes" id="UP000241890">
    <property type="component" value="Unassembled WGS sequence"/>
</dbReference>
<name>A0A2R5GK64_9STRA</name>
<evidence type="ECO:0000313" key="3">
    <source>
        <dbReference type="Proteomes" id="UP000241890"/>
    </source>
</evidence>
<evidence type="ECO:0000256" key="1">
    <source>
        <dbReference type="SAM" id="MobiDB-lite"/>
    </source>
</evidence>
<dbReference type="EMBL" id="BEYU01000052">
    <property type="protein sequence ID" value="GBG29023.1"/>
    <property type="molecule type" value="Genomic_DNA"/>
</dbReference>
<accession>A0A2R5GK64</accession>
<sequence>MSDEARAARQERARQRASSTNQNFLRFRHQNNVNPKRAKGVAAVDRDWREFVSGLGGLDNVAVHNYKSRVTAIRQQCEIRKFYTPQSEKRLLGALARYHSCNPDASSKDRQTYDSVLRTAAVQNPDVAMDWIRWRVANDCNVSPGIFDEAIKGICLAEERASRSGLDSKPSYEISEETFWGWRPKRWAQTRNITRRIKLLTDLFQLLQEIGPEHPALAKYATQGPPPNHWIPVFRLLFNKGSANVTDMIDFHKTVMKGSTHVAVVKALIDGLTRRHFFSQDQAMMRGRYVVDLLGSDSFKDQPDYYTKSIVAQFERTADMLYDWPAAGGSLAAVAPRRAEAILDLHRAIGANKNLQRYLLDNPGKAAFPSLYANADTAATQKEVIPETSQWGQEDIDFDVQEFFGNDAGDAETSAGKESEPSAEGGAEGSPSLEDEGSAVTRNYTPSLLAKVVRAFGKIQPNKALRNLPRITYKTAAAAILTDDTFNINTEEATTLLQSFATNVGPVVYLAPEVLPWIQRNPHIDASDPDLLLAALDFCKSCAVNLGIQLNLSRMKNGVAGLTALEYDIQNIVDYSTTIVASAVAAGDDPSNSAYFTDHSRDSYLTNVRLAQIELLHLVGSWDAAASLIKDAPSSIWTEPRLFQSFLIYHSRFTGDRAAASMIIERMIKQKVPITEWTLTKYISCFLGEHDIFYLGQDGDESGPPADLVEQAITTLHELCLRTEVAPSQQLLQRLAFACKRRGMRAPQESLRDLAKRFGVRYYDNFSRLRQNASGDGDDEPNL</sequence>
<protein>
    <submittedName>
        <fullName evidence="2">Uncharacterized protein</fullName>
    </submittedName>
</protein>
<feature type="region of interest" description="Disordered" evidence="1">
    <location>
        <begin position="1"/>
        <end position="22"/>
    </location>
</feature>
<gene>
    <name evidence="2" type="ORF">FCC1311_052452</name>
</gene>
<feature type="compositionally biased region" description="Basic and acidic residues" evidence="1">
    <location>
        <begin position="1"/>
        <end position="14"/>
    </location>
</feature>
<feature type="region of interest" description="Disordered" evidence="1">
    <location>
        <begin position="407"/>
        <end position="438"/>
    </location>
</feature>
<evidence type="ECO:0000313" key="2">
    <source>
        <dbReference type="EMBL" id="GBG29023.1"/>
    </source>
</evidence>
<keyword evidence="3" id="KW-1185">Reference proteome</keyword>
<dbReference type="InParanoid" id="A0A2R5GK64"/>